<evidence type="ECO:0000313" key="4">
    <source>
        <dbReference type="EMBL" id="TEB33747.1"/>
    </source>
</evidence>
<dbReference type="EMBL" id="QPFP01000011">
    <property type="protein sequence ID" value="TEB33747.1"/>
    <property type="molecule type" value="Genomic_DNA"/>
</dbReference>
<sequence length="288" mass="31877">MLSLAAAGVLILLGSYSLVTYALLQISAAPPNQVVLFVFAVALCTGVLSRALWVMPGLHGSCRFNRPRDTLLSREVTRPVAEAALRISTLVAEVGGLQTEVSSLKRQLNSNRDHSDLKDTQIQALTSLNVESRVIWSNEKAALQGANKSLRQALMEEMKLAADLEVTMTRLGKKYTLKEQQVQMLAERCTLKELRVLALEEKCALQERQIESLRQTAEEHERRPKSVHQYEQTIAELNDKLGESYALLAAGPCRGSFANRRASVLPPPYYPPTPPSIPSTLRRPMSSD</sequence>
<comment type="caution">
    <text evidence="4">The sequence shown here is derived from an EMBL/GenBank/DDBJ whole genome shotgun (WGS) entry which is preliminary data.</text>
</comment>
<evidence type="ECO:0000256" key="1">
    <source>
        <dbReference type="SAM" id="Coils"/>
    </source>
</evidence>
<evidence type="ECO:0000256" key="3">
    <source>
        <dbReference type="SAM" id="Phobius"/>
    </source>
</evidence>
<keyword evidence="5" id="KW-1185">Reference proteome</keyword>
<feature type="coiled-coil region" evidence="1">
    <location>
        <begin position="196"/>
        <end position="223"/>
    </location>
</feature>
<reference evidence="4 5" key="1">
    <citation type="journal article" date="2019" name="Nat. Ecol. Evol.">
        <title>Megaphylogeny resolves global patterns of mushroom evolution.</title>
        <authorList>
            <person name="Varga T."/>
            <person name="Krizsan K."/>
            <person name="Foldi C."/>
            <person name="Dima B."/>
            <person name="Sanchez-Garcia M."/>
            <person name="Sanchez-Ramirez S."/>
            <person name="Szollosi G.J."/>
            <person name="Szarkandi J.G."/>
            <person name="Papp V."/>
            <person name="Albert L."/>
            <person name="Andreopoulos W."/>
            <person name="Angelini C."/>
            <person name="Antonin V."/>
            <person name="Barry K.W."/>
            <person name="Bougher N.L."/>
            <person name="Buchanan P."/>
            <person name="Buyck B."/>
            <person name="Bense V."/>
            <person name="Catcheside P."/>
            <person name="Chovatia M."/>
            <person name="Cooper J."/>
            <person name="Damon W."/>
            <person name="Desjardin D."/>
            <person name="Finy P."/>
            <person name="Geml J."/>
            <person name="Haridas S."/>
            <person name="Hughes K."/>
            <person name="Justo A."/>
            <person name="Karasinski D."/>
            <person name="Kautmanova I."/>
            <person name="Kiss B."/>
            <person name="Kocsube S."/>
            <person name="Kotiranta H."/>
            <person name="LaButti K.M."/>
            <person name="Lechner B.E."/>
            <person name="Liimatainen K."/>
            <person name="Lipzen A."/>
            <person name="Lukacs Z."/>
            <person name="Mihaltcheva S."/>
            <person name="Morgado L.N."/>
            <person name="Niskanen T."/>
            <person name="Noordeloos M.E."/>
            <person name="Ohm R.A."/>
            <person name="Ortiz-Santana B."/>
            <person name="Ovrebo C."/>
            <person name="Racz N."/>
            <person name="Riley R."/>
            <person name="Savchenko A."/>
            <person name="Shiryaev A."/>
            <person name="Soop K."/>
            <person name="Spirin V."/>
            <person name="Szebenyi C."/>
            <person name="Tomsovsky M."/>
            <person name="Tulloss R.E."/>
            <person name="Uehling J."/>
            <person name="Grigoriev I.V."/>
            <person name="Vagvolgyi C."/>
            <person name="Papp T."/>
            <person name="Martin F.M."/>
            <person name="Miettinen O."/>
            <person name="Hibbett D.S."/>
            <person name="Nagy L.G."/>
        </authorList>
    </citation>
    <scope>NUCLEOTIDE SEQUENCE [LARGE SCALE GENOMIC DNA]</scope>
    <source>
        <strain evidence="4 5">FP101781</strain>
    </source>
</reference>
<feature type="compositionally biased region" description="Low complexity" evidence="2">
    <location>
        <begin position="278"/>
        <end position="288"/>
    </location>
</feature>
<dbReference type="AlphaFoldDB" id="A0A4Y7THT1"/>
<feature type="transmembrane region" description="Helical" evidence="3">
    <location>
        <begin position="34"/>
        <end position="53"/>
    </location>
</feature>
<keyword evidence="1" id="KW-0175">Coiled coil</keyword>
<evidence type="ECO:0000256" key="2">
    <source>
        <dbReference type="SAM" id="MobiDB-lite"/>
    </source>
</evidence>
<feature type="region of interest" description="Disordered" evidence="2">
    <location>
        <begin position="263"/>
        <end position="288"/>
    </location>
</feature>
<keyword evidence="3" id="KW-1133">Transmembrane helix</keyword>
<feature type="compositionally biased region" description="Pro residues" evidence="2">
    <location>
        <begin position="265"/>
        <end position="277"/>
    </location>
</feature>
<accession>A0A4Y7THT1</accession>
<keyword evidence="3" id="KW-0472">Membrane</keyword>
<keyword evidence="3" id="KW-0812">Transmembrane</keyword>
<proteinExistence type="predicted"/>
<dbReference type="Proteomes" id="UP000298030">
    <property type="component" value="Unassembled WGS sequence"/>
</dbReference>
<protein>
    <submittedName>
        <fullName evidence="4">Uncharacterized protein</fullName>
    </submittedName>
</protein>
<organism evidence="4 5">
    <name type="scientific">Coprinellus micaceus</name>
    <name type="common">Glistening ink-cap mushroom</name>
    <name type="synonym">Coprinus micaceus</name>
    <dbReference type="NCBI Taxonomy" id="71717"/>
    <lineage>
        <taxon>Eukaryota</taxon>
        <taxon>Fungi</taxon>
        <taxon>Dikarya</taxon>
        <taxon>Basidiomycota</taxon>
        <taxon>Agaricomycotina</taxon>
        <taxon>Agaricomycetes</taxon>
        <taxon>Agaricomycetidae</taxon>
        <taxon>Agaricales</taxon>
        <taxon>Agaricineae</taxon>
        <taxon>Psathyrellaceae</taxon>
        <taxon>Coprinellus</taxon>
    </lineage>
</organism>
<evidence type="ECO:0000313" key="5">
    <source>
        <dbReference type="Proteomes" id="UP000298030"/>
    </source>
</evidence>
<gene>
    <name evidence="4" type="ORF">FA13DRAFT_1812360</name>
</gene>
<name>A0A4Y7THT1_COPMI</name>